<dbReference type="EMBL" id="HG518324">
    <property type="protein sequence ID" value="CDI11891.1"/>
    <property type="molecule type" value="Genomic_DNA"/>
</dbReference>
<keyword evidence="1" id="KW-0614">Plasmid</keyword>
<reference evidence="1 2" key="1">
    <citation type="journal article" date="2013" name="Genome Announc.">
        <title>Complete Genome Sequence of the Sesbania Symbiont and Rice Growth-Promoting Endophyte Rhizobium sp. Strain IRBG74.</title>
        <authorList>
            <person name="Crook M.B."/>
            <person name="Mitra S."/>
            <person name="Ane J.M."/>
            <person name="Sadowsky M.J."/>
            <person name="Gyaneshwar P."/>
        </authorList>
    </citation>
    <scope>NUCLEOTIDE SEQUENCE [LARGE SCALE GENOMIC DNA]</scope>
    <source>
        <strain evidence="1 2">IRBG74</strain>
        <plasmid evidence="2">IRBL74_p</plasmid>
    </source>
</reference>
<proteinExistence type="predicted"/>
<dbReference type="AlphaFoldDB" id="U4Q3S1"/>
<evidence type="ECO:0000313" key="1">
    <source>
        <dbReference type="EMBL" id="CDI11891.1"/>
    </source>
</evidence>
<dbReference type="Proteomes" id="UP000016944">
    <property type="component" value="Plasmid IRBL74_p"/>
</dbReference>
<evidence type="ECO:0000313" key="2">
    <source>
        <dbReference type="Proteomes" id="UP000016944"/>
    </source>
</evidence>
<gene>
    <name evidence="1" type="ORF">BN877_p0162</name>
</gene>
<protein>
    <submittedName>
        <fullName evidence="1">Uncharacterized protein</fullName>
    </submittedName>
</protein>
<name>U4Q3S1_9HYPH</name>
<accession>U4Q3S1</accession>
<organism evidence="1 2">
    <name type="scientific">Agrobacterium pusense</name>
    <dbReference type="NCBI Taxonomy" id="648995"/>
    <lineage>
        <taxon>Bacteria</taxon>
        <taxon>Pseudomonadati</taxon>
        <taxon>Pseudomonadota</taxon>
        <taxon>Alphaproteobacteria</taxon>
        <taxon>Hyphomicrobiales</taxon>
        <taxon>Rhizobiaceae</taxon>
        <taxon>Rhizobium/Agrobacterium group</taxon>
        <taxon>Agrobacterium</taxon>
    </lineage>
</organism>
<sequence length="31" mass="3025">MRAGAAARRGTGLVGDMKPGAVVGWPDVGDG</sequence>
<dbReference type="KEGG" id="rir:BN877_p0162"/>
<dbReference type="HOGENOM" id="CLU_3398148_0_0_5"/>
<geneLocation type="plasmid" evidence="1 2">
    <name>IRBL74_p</name>
</geneLocation>